<keyword evidence="4" id="KW-1185">Reference proteome</keyword>
<evidence type="ECO:0000313" key="4">
    <source>
        <dbReference type="Proteomes" id="UP000194161"/>
    </source>
</evidence>
<reference evidence="3 4" key="1">
    <citation type="submission" date="2017-05" db="EMBL/GenBank/DDBJ databases">
        <title>Complete and WGS of Bordetella genogroups.</title>
        <authorList>
            <person name="Spilker T."/>
            <person name="LiPuma J."/>
        </authorList>
    </citation>
    <scope>NUCLEOTIDE SEQUENCE [LARGE SCALE GENOMIC DNA]</scope>
    <source>
        <strain evidence="3 4">AU7206</strain>
    </source>
</reference>
<dbReference type="SUPFAM" id="SSF53756">
    <property type="entry name" value="UDP-Glycosyltransferase/glycogen phosphorylase"/>
    <property type="match status" value="1"/>
</dbReference>
<feature type="active site" description="Proton acceptor" evidence="1">
    <location>
        <position position="22"/>
    </location>
</feature>
<dbReference type="EMBL" id="CP021111">
    <property type="protein sequence ID" value="ARP94070.1"/>
    <property type="molecule type" value="Genomic_DNA"/>
</dbReference>
<dbReference type="GO" id="GO:0016757">
    <property type="term" value="F:glycosyltransferase activity"/>
    <property type="evidence" value="ECO:0007669"/>
    <property type="project" value="TreeGrafter"/>
</dbReference>
<feature type="binding site" evidence="2">
    <location>
        <position position="162"/>
    </location>
    <ligand>
        <name>substrate</name>
    </ligand>
</feature>
<dbReference type="InterPro" id="IPR020023">
    <property type="entry name" value="PseG"/>
</dbReference>
<dbReference type="OrthoDB" id="9788924at2"/>
<dbReference type="STRING" id="463040.CAL15_06535"/>
<dbReference type="Gene3D" id="3.40.50.2000">
    <property type="entry name" value="Glycogen Phosphorylase B"/>
    <property type="match status" value="1"/>
</dbReference>
<sequence>MGLMKRSLVIRADASEVVGTGHVYRCLALADEARMCDWAVAFICRAAPGHLGELLAARGYRVHFVDDDEDWEVDARAASHVLRSIGTVDWLVVDHYGLDARWESAVRAYVDRIAVFDDLANRPHASDLLVDSSHDPAESCLYRPLTPSGCRLAIGLGYVPLRREFFERRPPVRSHHDVRRILVTLGGNDPLNATELALDALNSAQFAHIQVDVTLGTSNPRLRSLQDKAANMPNVNAYVQHSRMVDLMEQADLCLGAGGTTAWERCYMGLPALVLVLADNQRDLAAKLDRLGCARNLGFAGSLDVMSLRAALFDAVEDSAWRQRAGLRGKQMIDGGGVSRLLALMSELHPT</sequence>
<dbReference type="PANTHER" id="PTHR21015:SF22">
    <property type="entry name" value="GLYCOSYLTRANSFERASE"/>
    <property type="match status" value="1"/>
</dbReference>
<dbReference type="KEGG" id="bgm:CAL15_06535"/>
<dbReference type="AlphaFoldDB" id="A0A1W6ZA91"/>
<dbReference type="Gene3D" id="3.40.50.11190">
    <property type="match status" value="1"/>
</dbReference>
<proteinExistence type="predicted"/>
<organism evidence="3 4">
    <name type="scientific">Bordetella genomosp. 13</name>
    <dbReference type="NCBI Taxonomy" id="463040"/>
    <lineage>
        <taxon>Bacteria</taxon>
        <taxon>Pseudomonadati</taxon>
        <taxon>Pseudomonadota</taxon>
        <taxon>Betaproteobacteria</taxon>
        <taxon>Burkholderiales</taxon>
        <taxon>Alcaligenaceae</taxon>
        <taxon>Bordetella</taxon>
    </lineage>
</organism>
<evidence type="ECO:0000256" key="2">
    <source>
        <dbReference type="PIRSR" id="PIRSR620023-2"/>
    </source>
</evidence>
<protein>
    <submittedName>
        <fullName evidence="3">UDP-2,4-diacetamido-2,4, 6-trideoxy-beta-L-altropyranose hydrolase</fullName>
    </submittedName>
</protein>
<dbReference type="RefSeq" id="WP_086077840.1">
    <property type="nucleotide sequence ID" value="NZ_CP021111.1"/>
</dbReference>
<gene>
    <name evidence="3" type="ORF">CAL15_06535</name>
</gene>
<feature type="binding site" evidence="2">
    <location>
        <position position="264"/>
    </location>
    <ligand>
        <name>substrate</name>
    </ligand>
</feature>
<dbReference type="Proteomes" id="UP000194161">
    <property type="component" value="Chromosome"/>
</dbReference>
<evidence type="ECO:0000256" key="1">
    <source>
        <dbReference type="PIRSR" id="PIRSR620023-1"/>
    </source>
</evidence>
<keyword evidence="3" id="KW-0378">Hydrolase</keyword>
<dbReference type="NCBIfam" id="TIGR03590">
    <property type="entry name" value="PseG"/>
    <property type="match status" value="1"/>
</dbReference>
<evidence type="ECO:0000313" key="3">
    <source>
        <dbReference type="EMBL" id="ARP94070.1"/>
    </source>
</evidence>
<dbReference type="PANTHER" id="PTHR21015">
    <property type="entry name" value="UDP-N-ACETYLGLUCOSAMINE--N-ACETYLMURAMYL-(PENTAPEPTIDE) PYROPHOSPHORYL-UNDECAPRENOL N-ACETYLGLUCOSAMINE TRANSFERASE 1"/>
    <property type="match status" value="1"/>
</dbReference>
<accession>A0A1W6ZA91</accession>
<dbReference type="GO" id="GO:0016787">
    <property type="term" value="F:hydrolase activity"/>
    <property type="evidence" value="ECO:0007669"/>
    <property type="project" value="UniProtKB-KW"/>
</dbReference>
<name>A0A1W6ZA91_9BORD</name>